<feature type="compositionally biased region" description="Low complexity" evidence="1">
    <location>
        <begin position="1458"/>
        <end position="1491"/>
    </location>
</feature>
<reference evidence="2" key="1">
    <citation type="submission" date="2023-01" db="EMBL/GenBank/DDBJ databases">
        <title>Colletotrichum chrysophilum M932 genome sequence.</title>
        <authorList>
            <person name="Baroncelli R."/>
        </authorList>
    </citation>
    <scope>NUCLEOTIDE SEQUENCE</scope>
    <source>
        <strain evidence="2">M932</strain>
    </source>
</reference>
<evidence type="ECO:0000313" key="2">
    <source>
        <dbReference type="EMBL" id="KAK1854536.1"/>
    </source>
</evidence>
<feature type="region of interest" description="Disordered" evidence="1">
    <location>
        <begin position="1545"/>
        <end position="1565"/>
    </location>
</feature>
<dbReference type="EMBL" id="JAQOWY010000035">
    <property type="protein sequence ID" value="KAK1854536.1"/>
    <property type="molecule type" value="Genomic_DNA"/>
</dbReference>
<dbReference type="PANTHER" id="PTHR32387:SF0">
    <property type="entry name" value="PROTEIN NO VEIN"/>
    <property type="match status" value="1"/>
</dbReference>
<dbReference type="Proteomes" id="UP001243330">
    <property type="component" value="Unassembled WGS sequence"/>
</dbReference>
<evidence type="ECO:0000313" key="3">
    <source>
        <dbReference type="Proteomes" id="UP001243330"/>
    </source>
</evidence>
<dbReference type="InterPro" id="IPR052957">
    <property type="entry name" value="Auxin_embryo_med"/>
</dbReference>
<feature type="region of interest" description="Disordered" evidence="1">
    <location>
        <begin position="1443"/>
        <end position="1510"/>
    </location>
</feature>
<sequence>MGTELVPLAPTPREHIEQVAKTNSVFSDSELEDFGDLDPALRRKLEATILRRTKSPIISFLEEFRADTVNRLWELVEYADNQDYGQAKAKGEAAEIKFEVHPGRILIRFNDNGLTPKSVDDLCDTSSIVDTADTAAIPSQLQHKFLFKLAWKMHWASNGYSFSFVHRDGDLGTGMFSPIWEEDEPRDESLEQETSGGTCITLFLHKHDDPQADLEQTCHILREFEILQNSTCELLLTTKVENFTVSSHDSEGNTLESTIITLKRHKVEGQDLFTITRSRSSEEAIIERVFIHDITFFDAPSKIDDESTALEQTDVVIAFELTHDPRSGPQPVWGCHHAQLKSLGLKFLLQADFDVRDGIPAPSKRNQAILDAIATHFVHIVESFSKTSLGYHWARWLPQKEDAGSGTMITPARLHSKIKDVLNDAEVFRTRTPDEFQMLSAVRRIPDFWLDDNGDPLFPDTDDPVYPAKEYENSDLDLLSSYGLKYMTWDHLLARIKFDMRGAGQHTPRWSPNNLLTNEKWRCLAVKAILHIHHNIPQEAVKRLRKMPLIPLSTTQMVTAAKVKPIYFPFDNKGLEIPTSISLNLVLKDLSGVSDFGPDDQDRHKLFNRLGVQMANTTFVRDRILSSPMHEVLKSGSSKKNRAVERLRYLFLSDEWSVESEDPSLVAENLVVLDTKNRIRSPAGSAHHRTYLKTTDPYGPWELLKAPSSGEGTDFDASFLHEMYTKDEPTAKDGGGSWTAWLHRYLSISTHLPLVDPQNTAKLSPEFEHVYTHHPERFIGALQRHWHLCDEWSPNHAAFIENLRNREVICNDGKKYRLSETFLPLPEVREKVLEYVATPFAVLDLDEEVTASSYSFKWGFLVLELRVKTGVFESMEFYLDVLKKLSSLPKSGFAKPDAVGETIIRLYEKIQALFLSLSGSSSERAKTERAKTERSKLWQEFQNNRLVWVPGESVADEDMARWATLKECVWKAPHHILSKHNLEERYRTQLEGADERLATLEQFFQTTLGIADWSFAIDDMIVELSELRRAESIEEDIRESSALYCYKRMDDILGKGTTRKVEVERLRLAPSFLGLAVDFTDVADNSRRKTFTDEQLIYVRDKRTGRSIWLTSGYCFWSFGTISPLNHISINSMYPDFNDLFVKFLGVHQPDFDMVYKFLLSSSKLTSATLSNVKAAMLALNTYGDFRGRHSTLDPAPLLKEKIFPVRHPNGQVTLEPITTEFFIVDRKNFGLKFASKVKLLDFTVEETQALEAVFVWLRMGDRYLSFFVRDQGLLLDVYSSSPVQPYRDIKRRAYALCRIAAHCRSPRWAADKRKMYQDLTNLETYETDGICRQLSILQDGQTHYSEIEKSDGIFWADNDTLYVPRDPARQDVCYHMNLPKQVFAWMMSDPSTGRLTLSGFAVDRKIQLVAAVINMSESSVPTALVAADIGEIDWREVDNERVATTPEAEVPHYFEMPTTPTKSRSPTPDLPNAAEPTEEAANTPEASTTPTKRKSSSPEPPNAAEPAQETVVAQSDIFLPSIEDSDTPKRAKLAMVEVEEFDFRMPSPDPKPKSISSPVKTSLPVVPAGQGFTFRIQTPPTVTRLLQPPPDEDYGGVRYVVGKEMES</sequence>
<keyword evidence="3" id="KW-1185">Reference proteome</keyword>
<dbReference type="PANTHER" id="PTHR32387">
    <property type="entry name" value="WU:FJ29H11"/>
    <property type="match status" value="1"/>
</dbReference>
<name>A0AAD9ES05_9PEZI</name>
<protein>
    <submittedName>
        <fullName evidence="2">Ino80 chromatin remodeling complex protein</fullName>
    </submittedName>
</protein>
<proteinExistence type="predicted"/>
<feature type="compositionally biased region" description="Low complexity" evidence="1">
    <location>
        <begin position="1554"/>
        <end position="1563"/>
    </location>
</feature>
<accession>A0AAD9ES05</accession>
<organism evidence="2 3">
    <name type="scientific">Colletotrichum chrysophilum</name>
    <dbReference type="NCBI Taxonomy" id="1836956"/>
    <lineage>
        <taxon>Eukaryota</taxon>
        <taxon>Fungi</taxon>
        <taxon>Dikarya</taxon>
        <taxon>Ascomycota</taxon>
        <taxon>Pezizomycotina</taxon>
        <taxon>Sordariomycetes</taxon>
        <taxon>Hypocreomycetidae</taxon>
        <taxon>Glomerellales</taxon>
        <taxon>Glomerellaceae</taxon>
        <taxon>Colletotrichum</taxon>
        <taxon>Colletotrichum gloeosporioides species complex</taxon>
    </lineage>
</organism>
<gene>
    <name evidence="2" type="ORF">CCHR01_02812</name>
</gene>
<evidence type="ECO:0000256" key="1">
    <source>
        <dbReference type="SAM" id="MobiDB-lite"/>
    </source>
</evidence>
<comment type="caution">
    <text evidence="2">The sequence shown here is derived from an EMBL/GenBank/DDBJ whole genome shotgun (WGS) entry which is preliminary data.</text>
</comment>